<evidence type="ECO:0000313" key="4">
    <source>
        <dbReference type="Proteomes" id="UP001218188"/>
    </source>
</evidence>
<evidence type="ECO:0000313" key="3">
    <source>
        <dbReference type="EMBL" id="KAJ7019892.1"/>
    </source>
</evidence>
<accession>A0AAD6S3J3</accession>
<feature type="region of interest" description="Disordered" evidence="1">
    <location>
        <begin position="226"/>
        <end position="256"/>
    </location>
</feature>
<feature type="compositionally biased region" description="Polar residues" evidence="1">
    <location>
        <begin position="36"/>
        <end position="46"/>
    </location>
</feature>
<feature type="region of interest" description="Disordered" evidence="1">
    <location>
        <begin position="19"/>
        <end position="82"/>
    </location>
</feature>
<feature type="compositionally biased region" description="Gly residues" evidence="1">
    <location>
        <begin position="360"/>
        <end position="371"/>
    </location>
</feature>
<gene>
    <name evidence="3" type="ORF">C8F04DRAFT_1214235</name>
</gene>
<evidence type="ECO:0000256" key="1">
    <source>
        <dbReference type="SAM" id="MobiDB-lite"/>
    </source>
</evidence>
<name>A0AAD6S3J3_9AGAR</name>
<keyword evidence="4" id="KW-1185">Reference proteome</keyword>
<organism evidence="3 4">
    <name type="scientific">Mycena alexandri</name>
    <dbReference type="NCBI Taxonomy" id="1745969"/>
    <lineage>
        <taxon>Eukaryota</taxon>
        <taxon>Fungi</taxon>
        <taxon>Dikarya</taxon>
        <taxon>Basidiomycota</taxon>
        <taxon>Agaricomycotina</taxon>
        <taxon>Agaricomycetes</taxon>
        <taxon>Agaricomycetidae</taxon>
        <taxon>Agaricales</taxon>
        <taxon>Marasmiineae</taxon>
        <taxon>Mycenaceae</taxon>
        <taxon>Mycena</taxon>
    </lineage>
</organism>
<comment type="caution">
    <text evidence="3">The sequence shown here is derived from an EMBL/GenBank/DDBJ whole genome shotgun (WGS) entry which is preliminary data.</text>
</comment>
<dbReference type="Pfam" id="PF13638">
    <property type="entry name" value="PIN_4"/>
    <property type="match status" value="1"/>
</dbReference>
<dbReference type="Proteomes" id="UP001218188">
    <property type="component" value="Unassembled WGS sequence"/>
</dbReference>
<evidence type="ECO:0000259" key="2">
    <source>
        <dbReference type="Pfam" id="PF13638"/>
    </source>
</evidence>
<dbReference type="InterPro" id="IPR002716">
    <property type="entry name" value="PIN_dom"/>
</dbReference>
<protein>
    <recommendedName>
        <fullName evidence="2">PIN domain-containing protein</fullName>
    </recommendedName>
</protein>
<sequence>MSRALGAAFLNHQVEQLEKSAASGNWRSRTPPKRGNANNTNVNAASGTAPARGSPRKKTAGVLREYKERERKREGRREDDEKDADVVVVDASVLVHALHQVKRWCREGRTEVVIVPLEALNTLDLLKKGSSLLAQRARAASRLLEAQVGANLRIRVQRDDAFVLWDGITFSAASPTGPPAAQDSISISATETAQANVGAGQTPDDPAPEWVRRTVCCARWEVEDAAGSTTSASTTASSDAAPLDSTPTPTSTTASDATPARTVVLAVLSPSASSAPAISGVGVIGTAMTADAAPPNKHEPRASGTLVGRWAARAGVRVLAVSASSTNAANAGTQGPGARDGQASAGTPTSASRPRANTGSGAGGSSGGGGSLVERPPALLAMEQQLQHKDGGGPRVVRLLARGERLDGLGGA</sequence>
<dbReference type="EMBL" id="JARJCM010000281">
    <property type="protein sequence ID" value="KAJ7019892.1"/>
    <property type="molecule type" value="Genomic_DNA"/>
</dbReference>
<reference evidence="3" key="1">
    <citation type="submission" date="2023-03" db="EMBL/GenBank/DDBJ databases">
        <title>Massive genome expansion in bonnet fungi (Mycena s.s.) driven by repeated elements and novel gene families across ecological guilds.</title>
        <authorList>
            <consortium name="Lawrence Berkeley National Laboratory"/>
            <person name="Harder C.B."/>
            <person name="Miyauchi S."/>
            <person name="Viragh M."/>
            <person name="Kuo A."/>
            <person name="Thoen E."/>
            <person name="Andreopoulos B."/>
            <person name="Lu D."/>
            <person name="Skrede I."/>
            <person name="Drula E."/>
            <person name="Henrissat B."/>
            <person name="Morin E."/>
            <person name="Kohler A."/>
            <person name="Barry K."/>
            <person name="LaButti K."/>
            <person name="Morin E."/>
            <person name="Salamov A."/>
            <person name="Lipzen A."/>
            <person name="Mereny Z."/>
            <person name="Hegedus B."/>
            <person name="Baldrian P."/>
            <person name="Stursova M."/>
            <person name="Weitz H."/>
            <person name="Taylor A."/>
            <person name="Grigoriev I.V."/>
            <person name="Nagy L.G."/>
            <person name="Martin F."/>
            <person name="Kauserud H."/>
        </authorList>
    </citation>
    <scope>NUCLEOTIDE SEQUENCE</scope>
    <source>
        <strain evidence="3">CBHHK200</strain>
    </source>
</reference>
<dbReference type="Gene3D" id="3.40.50.1010">
    <property type="entry name" value="5'-nuclease"/>
    <property type="match status" value="1"/>
</dbReference>
<dbReference type="AlphaFoldDB" id="A0AAD6S3J3"/>
<feature type="region of interest" description="Disordered" evidence="1">
    <location>
        <begin position="325"/>
        <end position="380"/>
    </location>
</feature>
<proteinExistence type="predicted"/>
<feature type="domain" description="PIN" evidence="2">
    <location>
        <begin position="87"/>
        <end position="161"/>
    </location>
</feature>
<feature type="compositionally biased region" description="Basic and acidic residues" evidence="1">
    <location>
        <begin position="64"/>
        <end position="79"/>
    </location>
</feature>
<feature type="compositionally biased region" description="Polar residues" evidence="1">
    <location>
        <begin position="344"/>
        <end position="358"/>
    </location>
</feature>